<keyword evidence="2" id="KW-0812">Transmembrane</keyword>
<dbReference type="Gene3D" id="3.90.550.10">
    <property type="entry name" value="Spore Coat Polysaccharide Biosynthesis Protein SpsA, Chain A"/>
    <property type="match status" value="1"/>
</dbReference>
<evidence type="ECO:0000313" key="4">
    <source>
        <dbReference type="Proteomes" id="UP000037460"/>
    </source>
</evidence>
<feature type="transmembrane region" description="Helical" evidence="2">
    <location>
        <begin position="1223"/>
        <end position="1246"/>
    </location>
</feature>
<feature type="transmembrane region" description="Helical" evidence="2">
    <location>
        <begin position="1414"/>
        <end position="1435"/>
    </location>
</feature>
<dbReference type="InterPro" id="IPR029044">
    <property type="entry name" value="Nucleotide-diphossugar_trans"/>
</dbReference>
<gene>
    <name evidence="3" type="ORF">Ctob_012501</name>
</gene>
<feature type="transmembrane region" description="Helical" evidence="2">
    <location>
        <begin position="1384"/>
        <end position="1408"/>
    </location>
</feature>
<name>A0A0M0JU93_9EUKA</name>
<evidence type="ECO:0000256" key="1">
    <source>
        <dbReference type="SAM" id="MobiDB-lite"/>
    </source>
</evidence>
<keyword evidence="2" id="KW-1133">Transmembrane helix</keyword>
<evidence type="ECO:0000256" key="2">
    <source>
        <dbReference type="SAM" id="Phobius"/>
    </source>
</evidence>
<feature type="region of interest" description="Disordered" evidence="1">
    <location>
        <begin position="857"/>
        <end position="893"/>
    </location>
</feature>
<reference evidence="4" key="1">
    <citation type="journal article" date="2015" name="PLoS Genet.">
        <title>Genome Sequence and Transcriptome Analyses of Chrysochromulina tobin: Metabolic Tools for Enhanced Algal Fitness in the Prominent Order Prymnesiales (Haptophyceae).</title>
        <authorList>
            <person name="Hovde B.T."/>
            <person name="Deodato C.R."/>
            <person name="Hunsperger H.M."/>
            <person name="Ryken S.A."/>
            <person name="Yost W."/>
            <person name="Jha R.K."/>
            <person name="Patterson J."/>
            <person name="Monnat R.J. Jr."/>
            <person name="Barlow S.B."/>
            <person name="Starkenburg S.R."/>
            <person name="Cattolico R.A."/>
        </authorList>
    </citation>
    <scope>NUCLEOTIDE SEQUENCE</scope>
    <source>
        <strain evidence="4">CCMP291</strain>
    </source>
</reference>
<feature type="compositionally biased region" description="Gly residues" evidence="1">
    <location>
        <begin position="544"/>
        <end position="564"/>
    </location>
</feature>
<comment type="caution">
    <text evidence="3">The sequence shown here is derived from an EMBL/GenBank/DDBJ whole genome shotgun (WGS) entry which is preliminary data.</text>
</comment>
<sequence>MACGGSCSIDQVEIVVNATLETIEKPIGPLYFVVYFSQDWTSWHQASKIDLNEALFAWRDCPALNGSADPACRNSTEPGKRIEPVSVKACVGNPGFTYLVGCVLEGFTPGHRGEAVYPPFSTCVAIDGVCGASCNAAVVEPTYNDPSLPSFHQKSAMHCVKEGVAPIPTIPLNQGDTNMRGAQAIYHWRNLPSRRTPPEVNTQGVIRLDDIEAYDLFQVGLGFPSYLFGCMYVLGVLSLFLMYAPSIGQREGVAPTWNRLKQTILSGKLRLVESDRTLMRRSRRPTEWSERTTDNGIAPVSAAQPWPTQSLLGNGGPLVGAASMNGAPLPSEARDAAMSDARIWIGRQGERGIVPCLCSISATESFNVVLRNGLGKITANLRILSEMADGSELRVTIVDLFVDEGHRLGAYYLYKSLALCFYVCIPRHVALKIASGWLKKMNTCQGAKNVDEFGKIDLFELLDARTRDRSEIRLLEFVHKLAPVMNQFVGEVKLFDKMLDLPILDPVREQKAVDMVNEMPTIKEGPEDDELDPASNKDEDEDGVGGGGDGGGGGMLGGLFGGSNGSSSSSLAAGKRRMDVEHAANAANGGSPMPGRRQSLDHVPRGERDDDELSNVSVDMRDAERIRCQTTFKSEFGFSKDAPIEALMSLYASRRERTARTVRKNPVTLRAVLDVLIGNHQERHILAQHGATGVRDSTQSTSAMMMNTDGQGESAHSFFHPLLWQKLGGLIISGYEGKFEARGERSVPVDVAAYRQALEEFGKEKPENFLDSHAWISMRPLFRPGERDEIKHAMFTKKYAFDHVQDVLRQYNMGGGGQRNVKVMAVYAARANPTLWQPWTKTNHRRVMKAGVWISRKVRSTPPPPAPSPTTREALGGAPSRRDIEGGGGAERTFDAAERMAAADLRARYARDYWESRKRVGLLLGNQKMAYFFRNDDEADDMPEPDEIDPSQYDCLNRHLGKAGGLNFGLHAVAMLMAEARDPPPSQTNPLFFAIIDARHACDQRLWLQTLPPFFFADEHSNVTFQKDVCLVQIAHNYLGLENSTDFLDMRNDFLFTGMAVIRNQAYGMTSCGTGGIWAITHTNHLEEYFFGRTMIEDTASSINEFLKGHKAVYVAPFANRPSHDQLMCAVPKVSQNYLEALERWDTGAIQCLCALALGRPWFWLAFPLAFTVMATITVPSWYPLGDIAHVKSWQEFLYLFEGPRNYPGQFWLLGDGSINVNLLVLLLAVLVWVLLFVAFFILTYLPKTLNFVLRMCVCYFNVTYPLNSIATVFWISIPPWICIGGAFPFKFNPVFAIVGSLFLRAIEWSIMLSAKKEATRAGSHLAEFSIFRSQQMNLVSCPIKLRACVLGFQTGWNDVVRHHDNSFWTSFGGTAAAIVWVQAWVCTCCLAMLAAFVGGIVNIILHWNTRDHATVLAACSFGMVLASIQLWVLFEPTLYVMQGRRLKLSLRHTEVLVLLAIGVAVIVMTGSQLNGDAFKAFNDD</sequence>
<keyword evidence="2" id="KW-0472">Membrane</keyword>
<protein>
    <submittedName>
        <fullName evidence="3">Uncharacterized protein</fullName>
    </submittedName>
</protein>
<organism evidence="3 4">
    <name type="scientific">Chrysochromulina tobinii</name>
    <dbReference type="NCBI Taxonomy" id="1460289"/>
    <lineage>
        <taxon>Eukaryota</taxon>
        <taxon>Haptista</taxon>
        <taxon>Haptophyta</taxon>
        <taxon>Prymnesiophyceae</taxon>
        <taxon>Prymnesiales</taxon>
        <taxon>Chrysochromulinaceae</taxon>
        <taxon>Chrysochromulina</taxon>
    </lineage>
</organism>
<feature type="compositionally biased region" description="Acidic residues" evidence="1">
    <location>
        <begin position="526"/>
        <end position="543"/>
    </location>
</feature>
<keyword evidence="4" id="KW-1185">Reference proteome</keyword>
<feature type="transmembrane region" description="Helical" evidence="2">
    <location>
        <begin position="1258"/>
        <end position="1278"/>
    </location>
</feature>
<feature type="transmembrane region" description="Helical" evidence="2">
    <location>
        <begin position="1456"/>
        <end position="1474"/>
    </location>
</feature>
<feature type="region of interest" description="Disordered" evidence="1">
    <location>
        <begin position="518"/>
        <end position="615"/>
    </location>
</feature>
<feature type="transmembrane region" description="Helical" evidence="2">
    <location>
        <begin position="1290"/>
        <end position="1307"/>
    </location>
</feature>
<dbReference type="EMBL" id="JWZX01002287">
    <property type="protein sequence ID" value="KOO30124.1"/>
    <property type="molecule type" value="Genomic_DNA"/>
</dbReference>
<proteinExistence type="predicted"/>
<dbReference type="Proteomes" id="UP000037460">
    <property type="component" value="Unassembled WGS sequence"/>
</dbReference>
<accession>A0A0M0JU93</accession>
<feature type="compositionally biased region" description="Basic and acidic residues" evidence="1">
    <location>
        <begin position="598"/>
        <end position="608"/>
    </location>
</feature>
<evidence type="ECO:0000313" key="3">
    <source>
        <dbReference type="EMBL" id="KOO30124.1"/>
    </source>
</evidence>